<dbReference type="GO" id="GO:0051879">
    <property type="term" value="F:Hsp90 protein binding"/>
    <property type="evidence" value="ECO:0007669"/>
    <property type="project" value="TreeGrafter"/>
</dbReference>
<evidence type="ECO:0000313" key="4">
    <source>
        <dbReference type="EMBL" id="KAJ2809160.1"/>
    </source>
</evidence>
<evidence type="ECO:0000256" key="1">
    <source>
        <dbReference type="ARBA" id="ARBA00004496"/>
    </source>
</evidence>
<protein>
    <submittedName>
        <fullName evidence="4">SWI5-dependent HO expression protein 4</fullName>
    </submittedName>
</protein>
<dbReference type="AlphaFoldDB" id="A0A9W8I1N1"/>
<dbReference type="PANTHER" id="PTHR45994:SF1">
    <property type="entry name" value="FI21225P1"/>
    <property type="match status" value="1"/>
</dbReference>
<evidence type="ECO:0000313" key="5">
    <source>
        <dbReference type="Proteomes" id="UP001140094"/>
    </source>
</evidence>
<feature type="region of interest" description="Disordered" evidence="3">
    <location>
        <begin position="192"/>
        <end position="213"/>
    </location>
</feature>
<dbReference type="InterPro" id="IPR011989">
    <property type="entry name" value="ARM-like"/>
</dbReference>
<comment type="caution">
    <text evidence="4">The sequence shown here is derived from an EMBL/GenBank/DDBJ whole genome shotgun (WGS) entry which is preliminary data.</text>
</comment>
<evidence type="ECO:0000256" key="2">
    <source>
        <dbReference type="ARBA" id="ARBA00022490"/>
    </source>
</evidence>
<feature type="region of interest" description="Disordered" evidence="3">
    <location>
        <begin position="91"/>
        <end position="112"/>
    </location>
</feature>
<dbReference type="OrthoDB" id="199930at2759"/>
<dbReference type="Proteomes" id="UP001140094">
    <property type="component" value="Unassembled WGS sequence"/>
</dbReference>
<feature type="compositionally biased region" description="Low complexity" evidence="3">
    <location>
        <begin position="642"/>
        <end position="658"/>
    </location>
</feature>
<dbReference type="EMBL" id="JANBUO010000009">
    <property type="protein sequence ID" value="KAJ2809160.1"/>
    <property type="molecule type" value="Genomic_DNA"/>
</dbReference>
<dbReference type="PANTHER" id="PTHR45994">
    <property type="entry name" value="FI21225P1"/>
    <property type="match status" value="1"/>
</dbReference>
<sequence length="1049" mass="109919">MTMARAPTTASAQQQDRVDRITRELQADSTAAPKLLLERAQAYGDMGEELLARSDLAQAAALVKESRYKTPESVAAVEQAFRELTVAREGGGTAAQRASSTESEQSQYRQNSNEELAGLASEAATQQAWGDVATITAEIGRRVAAKQMEPDSDLLCALLDVFHSACEQGELGAHDAAKAVAASAGAAATKLAASDAQQQTEANTTEPQRAHASTAALEAAVARAIGAWDDHDDNSEFRQKAARYGARMYAACAYALATHLGDNSSSGKQGDSAAAAAAAKQREMYKLYIGRVWLEATAATATAEEAGDATQGLLRMLTADRTLFAELFAAAGGGVTEAKGMRPLERLLAQLGQSDTAGGSARGMAMLVVSQLVAAAKGTASGKRSEGPPAAIQQLRADTARILDGWIQSTKQAERTRGLQALAALYESGTGTELAAELWLQRGWAEELWDQGEWDGHDAQLALLHLADASSAHATVAAQMKRLGSALVLKLARRKPDNGADAAEDAVANAAAGVLAKWAGLPADAAAAAGQEGVAPEAAEPTPEADPVELADQHMSRITAQATAGADAAATMEASVEALGYLSLRPSLKEHIVQNSAALAAIFACGQASGSASFCFAAAMLVRNLTQPRAVLSEEQQRLQQLQRMGNRAQSTATSRTTAEQEKEDERELDAPPLVARRAERVCAAGAVPMLVSAVLPPAHPSDGLKDAVAEIFAALATAPALRGRLVQQGAVSCLLRLLTPDAPKAAAVSAEPRPAPRPLSQPRDRNIAWALAKIGISVPPHLAFRHPREIVRLLLALAAEDADTQALLMRFEALLALTNLASAPPGSLDDVRAYLAIDLAGFGLIESALLSSHPLVRRAATELACNLVYDPAVFERFAAGADKCVPPDDDQPEQLLPSGIVELPDDDDTQQLRPSDGDDAYRAQRLHLLVALSDVDDVATRSASAGALAILSSDPRCARYLFLAHPRASAVFADLATDDCDGDMSARDGMRHRVAVICANAAACTDTRVAARIRRSPDLVTSLRDMAKDAGSSCAAPASRAVEIIDGC</sequence>
<keyword evidence="2" id="KW-0963">Cytoplasm</keyword>
<gene>
    <name evidence="4" type="primary">SHE4</name>
    <name evidence="4" type="ORF">H4R20_000339</name>
</gene>
<feature type="compositionally biased region" description="Basic and acidic residues" evidence="3">
    <location>
        <begin position="16"/>
        <end position="26"/>
    </location>
</feature>
<feature type="compositionally biased region" description="Polar residues" evidence="3">
    <location>
        <begin position="96"/>
        <end position="112"/>
    </location>
</feature>
<keyword evidence="5" id="KW-1185">Reference proteome</keyword>
<name>A0A9W8I1N1_9FUNG</name>
<reference evidence="4" key="1">
    <citation type="submission" date="2022-07" db="EMBL/GenBank/DDBJ databases">
        <title>Phylogenomic reconstructions and comparative analyses of Kickxellomycotina fungi.</title>
        <authorList>
            <person name="Reynolds N.K."/>
            <person name="Stajich J.E."/>
            <person name="Barry K."/>
            <person name="Grigoriev I.V."/>
            <person name="Crous P."/>
            <person name="Smith M.E."/>
        </authorList>
    </citation>
    <scope>NUCLEOTIDE SEQUENCE</scope>
    <source>
        <strain evidence="4">NRRL 1565</strain>
    </source>
</reference>
<evidence type="ECO:0000256" key="3">
    <source>
        <dbReference type="SAM" id="MobiDB-lite"/>
    </source>
</evidence>
<feature type="compositionally biased region" description="Basic and acidic residues" evidence="3">
    <location>
        <begin position="659"/>
        <end position="668"/>
    </location>
</feature>
<dbReference type="Gene3D" id="1.25.10.10">
    <property type="entry name" value="Leucine-rich Repeat Variant"/>
    <property type="match status" value="1"/>
</dbReference>
<dbReference type="GO" id="GO:0005737">
    <property type="term" value="C:cytoplasm"/>
    <property type="evidence" value="ECO:0007669"/>
    <property type="project" value="UniProtKB-SubCell"/>
</dbReference>
<organism evidence="4 5">
    <name type="scientific">Coemansia guatemalensis</name>
    <dbReference type="NCBI Taxonomy" id="2761395"/>
    <lineage>
        <taxon>Eukaryota</taxon>
        <taxon>Fungi</taxon>
        <taxon>Fungi incertae sedis</taxon>
        <taxon>Zoopagomycota</taxon>
        <taxon>Kickxellomycotina</taxon>
        <taxon>Kickxellomycetes</taxon>
        <taxon>Kickxellales</taxon>
        <taxon>Kickxellaceae</taxon>
        <taxon>Coemansia</taxon>
    </lineage>
</organism>
<feature type="region of interest" description="Disordered" evidence="3">
    <location>
        <begin position="642"/>
        <end position="668"/>
    </location>
</feature>
<dbReference type="InterPro" id="IPR016024">
    <property type="entry name" value="ARM-type_fold"/>
</dbReference>
<comment type="subcellular location">
    <subcellularLocation>
        <location evidence="1">Cytoplasm</location>
    </subcellularLocation>
</comment>
<accession>A0A9W8I1N1</accession>
<feature type="compositionally biased region" description="Polar residues" evidence="3">
    <location>
        <begin position="197"/>
        <end position="207"/>
    </location>
</feature>
<dbReference type="SUPFAM" id="SSF48371">
    <property type="entry name" value="ARM repeat"/>
    <property type="match status" value="1"/>
</dbReference>
<proteinExistence type="predicted"/>
<feature type="region of interest" description="Disordered" evidence="3">
    <location>
        <begin position="1"/>
        <end position="31"/>
    </location>
</feature>